<proteinExistence type="predicted"/>
<dbReference type="eggNOG" id="ENOG502S7PS">
    <property type="taxonomic scope" value="Eukaryota"/>
</dbReference>
<reference evidence="2 3" key="1">
    <citation type="journal article" date="2011" name="Proc. Natl. Acad. Sci. U.S.A.">
        <title>Genome and transcriptome analyses of the mountain pine beetle-fungal symbiont Grosmannia clavigera, a lodgepole pine pathogen.</title>
        <authorList>
            <person name="DiGuistini S."/>
            <person name="Wang Y."/>
            <person name="Liao N.Y."/>
            <person name="Taylor G."/>
            <person name="Tanguay P."/>
            <person name="Feau N."/>
            <person name="Henrissat B."/>
            <person name="Chan S.K."/>
            <person name="Hesse-Orce U."/>
            <person name="Alamouti S.M."/>
            <person name="Tsui C.K.M."/>
            <person name="Docking R.T."/>
            <person name="Levasseur A."/>
            <person name="Haridas S."/>
            <person name="Robertson G."/>
            <person name="Birol I."/>
            <person name="Holt R.A."/>
            <person name="Marra M.A."/>
            <person name="Hamelin R.C."/>
            <person name="Hirst M."/>
            <person name="Jones S.J.M."/>
            <person name="Bohlmann J."/>
            <person name="Breuil C."/>
        </authorList>
    </citation>
    <scope>NUCLEOTIDE SEQUENCE [LARGE SCALE GENOMIC DNA]</scope>
    <source>
        <strain evidence="3">kw1407 / UAMH 11150</strain>
    </source>
</reference>
<sequence>MLPPVEESVLQNNPDFAKLYKILTTVVLNEDGSSKSDVGAKQREAAQQARYTAPQAPAADVKSGAAARRAARANSARPSMVMREEAPQEAVPQELADLLVLLPALLQREREGSGGAGEGARLSNDDVALLMASPPLSRLPEHLPRLAQLVSANLQAAALALVRVANPMTNPSYLHRGHGPVGRALELRAAEVALAAQTSEVQARSALATGRRVLYPPEAVAALRRYANHLRDGRMRLDEALRERRAVLADYGIEVDSEDEATAAAGGSEADTEAEGRQRKTGALTGKEKTMREMARVYRQMEQQMQEVQSDLARLGRA</sequence>
<protein>
    <submittedName>
        <fullName evidence="2">Uncharacterized protein</fullName>
    </submittedName>
</protein>
<dbReference type="InParanoid" id="F0X7T4"/>
<dbReference type="GeneID" id="25979957"/>
<dbReference type="HOGENOM" id="CLU_054584_0_0_1"/>
<feature type="region of interest" description="Disordered" evidence="1">
    <location>
        <begin position="259"/>
        <end position="288"/>
    </location>
</feature>
<organism evidence="3">
    <name type="scientific">Grosmannia clavigera (strain kw1407 / UAMH 11150)</name>
    <name type="common">Blue stain fungus</name>
    <name type="synonym">Graphiocladiella clavigera</name>
    <dbReference type="NCBI Taxonomy" id="655863"/>
    <lineage>
        <taxon>Eukaryota</taxon>
        <taxon>Fungi</taxon>
        <taxon>Dikarya</taxon>
        <taxon>Ascomycota</taxon>
        <taxon>Pezizomycotina</taxon>
        <taxon>Sordariomycetes</taxon>
        <taxon>Sordariomycetidae</taxon>
        <taxon>Ophiostomatales</taxon>
        <taxon>Ophiostomataceae</taxon>
        <taxon>Leptographium</taxon>
    </lineage>
</organism>
<evidence type="ECO:0000313" key="3">
    <source>
        <dbReference type="Proteomes" id="UP000007796"/>
    </source>
</evidence>
<gene>
    <name evidence="2" type="ORF">CMQ_6515</name>
</gene>
<feature type="compositionally biased region" description="Basic and acidic residues" evidence="1">
    <location>
        <begin position="32"/>
        <end position="44"/>
    </location>
</feature>
<name>F0X7T4_GROCL</name>
<feature type="region of interest" description="Disordered" evidence="1">
    <location>
        <begin position="32"/>
        <end position="88"/>
    </location>
</feature>
<accession>F0X7T4</accession>
<dbReference type="EMBL" id="GL629729">
    <property type="protein sequence ID" value="EFX06194.1"/>
    <property type="molecule type" value="Genomic_DNA"/>
</dbReference>
<dbReference type="AlphaFoldDB" id="F0X7T4"/>
<dbReference type="OrthoDB" id="66964at2759"/>
<evidence type="ECO:0000313" key="2">
    <source>
        <dbReference type="EMBL" id="EFX06194.1"/>
    </source>
</evidence>
<dbReference type="STRING" id="655863.F0X7T4"/>
<evidence type="ECO:0000256" key="1">
    <source>
        <dbReference type="SAM" id="MobiDB-lite"/>
    </source>
</evidence>
<keyword evidence="3" id="KW-1185">Reference proteome</keyword>
<feature type="compositionally biased region" description="Low complexity" evidence="1">
    <location>
        <begin position="65"/>
        <end position="77"/>
    </location>
</feature>
<dbReference type="Proteomes" id="UP000007796">
    <property type="component" value="Unassembled WGS sequence"/>
</dbReference>
<dbReference type="RefSeq" id="XP_014175676.1">
    <property type="nucleotide sequence ID" value="XM_014320201.1"/>
</dbReference>